<proteinExistence type="inferred from homology"/>
<comment type="subcellular location">
    <subcellularLocation>
        <location evidence="1">Membrane</location>
        <topology evidence="1">Multi-pass membrane protein</topology>
    </subcellularLocation>
</comment>
<dbReference type="AlphaFoldDB" id="A0A8S1BV16"/>
<accession>A0A8S1BV16</accession>
<feature type="transmembrane region" description="Helical" evidence="5">
    <location>
        <begin position="161"/>
        <end position="179"/>
    </location>
</feature>
<dbReference type="PANTHER" id="PTHR23291">
    <property type="entry name" value="BAX INHIBITOR-RELATED"/>
    <property type="match status" value="1"/>
</dbReference>
<evidence type="ECO:0000256" key="5">
    <source>
        <dbReference type="RuleBase" id="RU004379"/>
    </source>
</evidence>
<dbReference type="EMBL" id="CADEPI010000012">
    <property type="protein sequence ID" value="CAB3363336.1"/>
    <property type="molecule type" value="Genomic_DNA"/>
</dbReference>
<feature type="transmembrane region" description="Helical" evidence="5">
    <location>
        <begin position="185"/>
        <end position="204"/>
    </location>
</feature>
<dbReference type="InterPro" id="IPR006214">
    <property type="entry name" value="Bax_inhibitor_1-related"/>
</dbReference>
<dbReference type="OrthoDB" id="7933078at2759"/>
<dbReference type="GO" id="GO:0043066">
    <property type="term" value="P:negative regulation of apoptotic process"/>
    <property type="evidence" value="ECO:0007669"/>
    <property type="project" value="TreeGrafter"/>
</dbReference>
<comment type="caution">
    <text evidence="6">The sequence shown here is derived from an EMBL/GenBank/DDBJ whole genome shotgun (WGS) entry which is preliminary data.</text>
</comment>
<feature type="transmembrane region" description="Helical" evidence="5">
    <location>
        <begin position="44"/>
        <end position="68"/>
    </location>
</feature>
<dbReference type="GO" id="GO:0016020">
    <property type="term" value="C:membrane"/>
    <property type="evidence" value="ECO:0007669"/>
    <property type="project" value="UniProtKB-SubCell"/>
</dbReference>
<evidence type="ECO:0000256" key="3">
    <source>
        <dbReference type="ARBA" id="ARBA00022989"/>
    </source>
</evidence>
<feature type="transmembrane region" description="Helical" evidence="5">
    <location>
        <begin position="74"/>
        <end position="93"/>
    </location>
</feature>
<name>A0A8S1BV16_9INSE</name>
<keyword evidence="7" id="KW-1185">Reference proteome</keyword>
<reference evidence="6 7" key="1">
    <citation type="submission" date="2020-04" db="EMBL/GenBank/DDBJ databases">
        <authorList>
            <person name="Alioto T."/>
            <person name="Alioto T."/>
            <person name="Gomez Garrido J."/>
        </authorList>
    </citation>
    <scope>NUCLEOTIDE SEQUENCE [LARGE SCALE GENOMIC DNA]</scope>
</reference>
<evidence type="ECO:0000256" key="1">
    <source>
        <dbReference type="ARBA" id="ARBA00004141"/>
    </source>
</evidence>
<dbReference type="Pfam" id="PF01027">
    <property type="entry name" value="Bax1-I"/>
    <property type="match status" value="1"/>
</dbReference>
<feature type="transmembrane region" description="Helical" evidence="5">
    <location>
        <begin position="105"/>
        <end position="125"/>
    </location>
</feature>
<evidence type="ECO:0008006" key="8">
    <source>
        <dbReference type="Google" id="ProtNLM"/>
    </source>
</evidence>
<comment type="similarity">
    <text evidence="5">Belongs to the BI1 family.</text>
</comment>
<evidence type="ECO:0000256" key="4">
    <source>
        <dbReference type="ARBA" id="ARBA00023136"/>
    </source>
</evidence>
<protein>
    <recommendedName>
        <fullName evidence="8">Transmembrane BAX inhibitor motif-containing protein 4</fullName>
    </recommendedName>
</protein>
<evidence type="ECO:0000313" key="6">
    <source>
        <dbReference type="EMBL" id="CAB3363336.1"/>
    </source>
</evidence>
<evidence type="ECO:0000256" key="2">
    <source>
        <dbReference type="ARBA" id="ARBA00022692"/>
    </source>
</evidence>
<keyword evidence="2 5" id="KW-0812">Transmembrane</keyword>
<gene>
    <name evidence="6" type="ORF">CLODIP_2_CD02307</name>
</gene>
<organism evidence="6 7">
    <name type="scientific">Cloeon dipterum</name>
    <dbReference type="NCBI Taxonomy" id="197152"/>
    <lineage>
        <taxon>Eukaryota</taxon>
        <taxon>Metazoa</taxon>
        <taxon>Ecdysozoa</taxon>
        <taxon>Arthropoda</taxon>
        <taxon>Hexapoda</taxon>
        <taxon>Insecta</taxon>
        <taxon>Pterygota</taxon>
        <taxon>Palaeoptera</taxon>
        <taxon>Ephemeroptera</taxon>
        <taxon>Pisciforma</taxon>
        <taxon>Baetidae</taxon>
        <taxon>Cloeon</taxon>
    </lineage>
</organism>
<sequence>MTTIPLMYADDLESGNDDVKYDDDGKNNVLKAHVSIRMAFLRKVYGLLSLQLLFSTVLGAVCLLVPVIREFVHTNHWMVILAMFMSMGILIALHIKRHDTPANFILLAVFTVIQAYSVAVIVTFYEQAVVLQAFLLTTFVVIGLTIYALQTKKDYSSIGATIFAGLWILLIGGILQIFIKNTLFELALSVGGAILFSFFIIFDTQMIMYKVSPEDYILATITLYMDIINLFIYILRVLEAARRQ</sequence>
<keyword evidence="3 5" id="KW-1133">Transmembrane helix</keyword>
<keyword evidence="4 5" id="KW-0472">Membrane</keyword>
<feature type="transmembrane region" description="Helical" evidence="5">
    <location>
        <begin position="131"/>
        <end position="149"/>
    </location>
</feature>
<evidence type="ECO:0000313" key="7">
    <source>
        <dbReference type="Proteomes" id="UP000494165"/>
    </source>
</evidence>
<feature type="transmembrane region" description="Helical" evidence="5">
    <location>
        <begin position="216"/>
        <end position="235"/>
    </location>
</feature>
<dbReference type="Proteomes" id="UP000494165">
    <property type="component" value="Unassembled WGS sequence"/>
</dbReference>
<dbReference type="PANTHER" id="PTHR23291:SF50">
    <property type="entry name" value="PROTEIN LIFEGUARD 4"/>
    <property type="match status" value="1"/>
</dbReference>